<dbReference type="AlphaFoldDB" id="A0A561T5U7"/>
<protein>
    <recommendedName>
        <fullName evidence="5">Magnesium transporter NIPA</fullName>
    </recommendedName>
</protein>
<feature type="transmembrane region" description="Helical" evidence="2">
    <location>
        <begin position="150"/>
        <end position="171"/>
    </location>
</feature>
<feature type="transmembrane region" description="Helical" evidence="2">
    <location>
        <begin position="65"/>
        <end position="85"/>
    </location>
</feature>
<keyword evidence="4" id="KW-1185">Reference proteome</keyword>
<name>A0A561T5U7_9PSEU</name>
<accession>A0A561T5U7</accession>
<keyword evidence="2" id="KW-0812">Transmembrane</keyword>
<dbReference type="EMBL" id="VIWU01000001">
    <property type="protein sequence ID" value="TWF82485.1"/>
    <property type="molecule type" value="Genomic_DNA"/>
</dbReference>
<proteinExistence type="predicted"/>
<dbReference type="Proteomes" id="UP000321261">
    <property type="component" value="Unassembled WGS sequence"/>
</dbReference>
<organism evidence="3 4">
    <name type="scientific">Pseudonocardia hierapolitana</name>
    <dbReference type="NCBI Taxonomy" id="1128676"/>
    <lineage>
        <taxon>Bacteria</taxon>
        <taxon>Bacillati</taxon>
        <taxon>Actinomycetota</taxon>
        <taxon>Actinomycetes</taxon>
        <taxon>Pseudonocardiales</taxon>
        <taxon>Pseudonocardiaceae</taxon>
        <taxon>Pseudonocardia</taxon>
    </lineage>
</organism>
<dbReference type="PROSITE" id="PS51257">
    <property type="entry name" value="PROKAR_LIPOPROTEIN"/>
    <property type="match status" value="1"/>
</dbReference>
<evidence type="ECO:0000256" key="2">
    <source>
        <dbReference type="SAM" id="Phobius"/>
    </source>
</evidence>
<keyword evidence="2" id="KW-0472">Membrane</keyword>
<feature type="transmembrane region" description="Helical" evidence="2">
    <location>
        <begin position="244"/>
        <end position="264"/>
    </location>
</feature>
<dbReference type="PANTHER" id="PTHR40761">
    <property type="entry name" value="CONSERVED INTEGRAL MEMBRANE ALANINE VALINE AND LEUCINE RICH PROTEIN-RELATED"/>
    <property type="match status" value="1"/>
</dbReference>
<feature type="transmembrane region" description="Helical" evidence="2">
    <location>
        <begin position="276"/>
        <end position="294"/>
    </location>
</feature>
<reference evidence="3 4" key="1">
    <citation type="submission" date="2019-06" db="EMBL/GenBank/DDBJ databases">
        <title>Sequencing the genomes of 1000 actinobacteria strains.</title>
        <authorList>
            <person name="Klenk H.-P."/>
        </authorList>
    </citation>
    <scope>NUCLEOTIDE SEQUENCE [LARGE SCALE GENOMIC DNA]</scope>
    <source>
        <strain evidence="3 4">DSM 45671</strain>
    </source>
</reference>
<gene>
    <name evidence="3" type="ORF">FHX44_118434</name>
</gene>
<feature type="transmembrane region" description="Helical" evidence="2">
    <location>
        <begin position="12"/>
        <end position="31"/>
    </location>
</feature>
<feature type="transmembrane region" description="Helical" evidence="2">
    <location>
        <begin position="178"/>
        <end position="199"/>
    </location>
</feature>
<feature type="transmembrane region" description="Helical" evidence="2">
    <location>
        <begin position="116"/>
        <end position="138"/>
    </location>
</feature>
<evidence type="ECO:0000313" key="4">
    <source>
        <dbReference type="Proteomes" id="UP000321261"/>
    </source>
</evidence>
<feature type="transmembrane region" description="Helical" evidence="2">
    <location>
        <begin position="211"/>
        <end position="232"/>
    </location>
</feature>
<evidence type="ECO:0008006" key="5">
    <source>
        <dbReference type="Google" id="ProtNLM"/>
    </source>
</evidence>
<sequence>MIRMIGELAGPGIAIALALLGAACFAGAAVLQHSAVSAGSRREDDDRPGKVLSLRGLREITRRPGWLAGLALAGGGSVLHATALVLAPLSVVQPLGVLAVPIAVLLTAMRTDRRPAPGVLVGVLLSIAGVAVFVGAAAGTAVSSPPPDQATLIASLVVAGAVLALAGLGLARSGWVRCIACATAGAAAFGLVSALVRAVSQSVVAGDVGPLELPVLAAVAGAGAAVLVGGWLVQQAFASGPPEVVIACLTVVDPIVAVLLGAVLLGEGVATPADTWFLLAGAAITATAGVIALARHHPDAAAARAARLGPGAAASPLPVPPSQPSPPDAQARPADSVHRR</sequence>
<keyword evidence="2" id="KW-1133">Transmembrane helix</keyword>
<evidence type="ECO:0000313" key="3">
    <source>
        <dbReference type="EMBL" id="TWF82485.1"/>
    </source>
</evidence>
<dbReference type="OrthoDB" id="5187629at2"/>
<dbReference type="RefSeq" id="WP_147260789.1">
    <property type="nucleotide sequence ID" value="NZ_VIWU01000001.1"/>
</dbReference>
<dbReference type="PANTHER" id="PTHR40761:SF1">
    <property type="entry name" value="CONSERVED INTEGRAL MEMBRANE ALANINE VALINE AND LEUCINE RICH PROTEIN-RELATED"/>
    <property type="match status" value="1"/>
</dbReference>
<feature type="region of interest" description="Disordered" evidence="1">
    <location>
        <begin position="312"/>
        <end position="340"/>
    </location>
</feature>
<evidence type="ECO:0000256" key="1">
    <source>
        <dbReference type="SAM" id="MobiDB-lite"/>
    </source>
</evidence>
<comment type="caution">
    <text evidence="3">The sequence shown here is derived from an EMBL/GenBank/DDBJ whole genome shotgun (WGS) entry which is preliminary data.</text>
</comment>
<feature type="compositionally biased region" description="Pro residues" evidence="1">
    <location>
        <begin position="317"/>
        <end position="327"/>
    </location>
</feature>
<feature type="transmembrane region" description="Helical" evidence="2">
    <location>
        <begin position="91"/>
        <end position="109"/>
    </location>
</feature>